<evidence type="ECO:0000313" key="2">
    <source>
        <dbReference type="Proteomes" id="UP000321389"/>
    </source>
</evidence>
<dbReference type="RefSeq" id="WP_146301669.1">
    <property type="nucleotide sequence ID" value="NZ_CP042301.2"/>
</dbReference>
<keyword evidence="2" id="KW-1185">Reference proteome</keyword>
<dbReference type="Proteomes" id="UP000321389">
    <property type="component" value="Chromosome"/>
</dbReference>
<dbReference type="KEGG" id="niy:FQ775_23180"/>
<dbReference type="Pfam" id="PF07927">
    <property type="entry name" value="HicA_toxin"/>
    <property type="match status" value="1"/>
</dbReference>
<dbReference type="OrthoDB" id="73001at2"/>
<reference evidence="1" key="1">
    <citation type="submission" date="2020-04" db="EMBL/GenBank/DDBJ databases">
        <title>Nitratireductor sp. nov. isolated from mangrove soil.</title>
        <authorList>
            <person name="Ye Y."/>
        </authorList>
    </citation>
    <scope>NUCLEOTIDE SEQUENCE</scope>
    <source>
        <strain evidence="1">SY7</strain>
    </source>
</reference>
<dbReference type="GO" id="GO:0003729">
    <property type="term" value="F:mRNA binding"/>
    <property type="evidence" value="ECO:0007669"/>
    <property type="project" value="InterPro"/>
</dbReference>
<name>A0A5B8L4S9_9HYPH</name>
<protein>
    <submittedName>
        <fullName evidence="1">Type II toxin-antitoxin system HicA family toxin</fullName>
    </submittedName>
</protein>
<accession>A0A5B8L4S9</accession>
<proteinExistence type="predicted"/>
<sequence>MHAKHRRTLEAVFRDPVSGTIKWRDIEAMLIGLGAEISEGSGSRIRFSLRGRTLFVHRPHPSPDARRYVVRNVRQFLSEAGIGP</sequence>
<dbReference type="InterPro" id="IPR012933">
    <property type="entry name" value="HicA_mRNA_interferase"/>
</dbReference>
<organism evidence="1 2">
    <name type="scientific">Nitratireductor mangrovi</name>
    <dbReference type="NCBI Taxonomy" id="2599600"/>
    <lineage>
        <taxon>Bacteria</taxon>
        <taxon>Pseudomonadati</taxon>
        <taxon>Pseudomonadota</taxon>
        <taxon>Alphaproteobacteria</taxon>
        <taxon>Hyphomicrobiales</taxon>
        <taxon>Phyllobacteriaceae</taxon>
        <taxon>Nitratireductor</taxon>
    </lineage>
</organism>
<dbReference type="EMBL" id="CP042301">
    <property type="protein sequence ID" value="QDZ03036.1"/>
    <property type="molecule type" value="Genomic_DNA"/>
</dbReference>
<gene>
    <name evidence="1" type="ORF">FQ775_23180</name>
</gene>
<evidence type="ECO:0000313" key="1">
    <source>
        <dbReference type="EMBL" id="QDZ03036.1"/>
    </source>
</evidence>
<dbReference type="AlphaFoldDB" id="A0A5B8L4S9"/>